<organism evidence="1 2">
    <name type="scientific">Hyaloscypha variabilis (strain UAMH 11265 / GT02V1 / F)</name>
    <name type="common">Meliniomyces variabilis</name>
    <dbReference type="NCBI Taxonomy" id="1149755"/>
    <lineage>
        <taxon>Eukaryota</taxon>
        <taxon>Fungi</taxon>
        <taxon>Dikarya</taxon>
        <taxon>Ascomycota</taxon>
        <taxon>Pezizomycotina</taxon>
        <taxon>Leotiomycetes</taxon>
        <taxon>Helotiales</taxon>
        <taxon>Hyaloscyphaceae</taxon>
        <taxon>Hyaloscypha</taxon>
        <taxon>Hyaloscypha variabilis</taxon>
    </lineage>
</organism>
<dbReference type="SUPFAM" id="SSF52047">
    <property type="entry name" value="RNI-like"/>
    <property type="match status" value="1"/>
</dbReference>
<sequence length="458" mass="51347">MAQAFGSRFLALADELLIGVIEQLESKEDLCSLVLACSRLQGLAEPALYRSILIRKGAQARRLSEAILNRRVRGSLIRNIHIRYQHVYKEGIEILNDSLKRMCNLKELLIEGPCCNDTFAILGNIDCKGQIDYAEFFAFASSMALESQPRVQVPLQSFTLHSHNTRGTVRDAFNMGSNAIIFLHPTLRNLTISCFDVGEDIEAYLMERPNSTSLRSLTFDECNITVKGLAAILSTPKALERLTLGERMYHKSGYDHTPLGRSPELFLQALALQKDSLQYLKHIGGRRVRDVPVNITGLSMADFVSMREMNLETHSVLAAILSATASLEAFSVPAGLYLRLIQKYLPADVIGEGENPIVASIHNWFKVFPHLDFIIDLNVAQDPNGSFTDLLQVMKIHKIWKKIFDLAASDATRANNSRKVQRLRILMVQSSGFIPPYMYGEPRPVEALVFDSDSHRAR</sequence>
<dbReference type="InterPro" id="IPR032675">
    <property type="entry name" value="LRR_dom_sf"/>
</dbReference>
<name>A0A2J6REX9_HYAVF</name>
<dbReference type="Gene3D" id="3.80.10.10">
    <property type="entry name" value="Ribonuclease Inhibitor"/>
    <property type="match status" value="1"/>
</dbReference>
<dbReference type="OrthoDB" id="2522477at2759"/>
<dbReference type="EMBL" id="KZ613950">
    <property type="protein sequence ID" value="PMD37082.1"/>
    <property type="molecule type" value="Genomic_DNA"/>
</dbReference>
<keyword evidence="2" id="KW-1185">Reference proteome</keyword>
<dbReference type="STRING" id="1149755.A0A2J6REX9"/>
<dbReference type="Proteomes" id="UP000235786">
    <property type="component" value="Unassembled WGS sequence"/>
</dbReference>
<evidence type="ECO:0000313" key="2">
    <source>
        <dbReference type="Proteomes" id="UP000235786"/>
    </source>
</evidence>
<accession>A0A2J6REX9</accession>
<dbReference type="AlphaFoldDB" id="A0A2J6REX9"/>
<evidence type="ECO:0008006" key="3">
    <source>
        <dbReference type="Google" id="ProtNLM"/>
    </source>
</evidence>
<gene>
    <name evidence="1" type="ORF">L207DRAFT_569167</name>
</gene>
<protein>
    <recommendedName>
        <fullName evidence="3">F-box domain-containing protein</fullName>
    </recommendedName>
</protein>
<proteinExistence type="predicted"/>
<reference evidence="1 2" key="1">
    <citation type="submission" date="2016-04" db="EMBL/GenBank/DDBJ databases">
        <title>A degradative enzymes factory behind the ericoid mycorrhizal symbiosis.</title>
        <authorList>
            <consortium name="DOE Joint Genome Institute"/>
            <person name="Martino E."/>
            <person name="Morin E."/>
            <person name="Grelet G."/>
            <person name="Kuo A."/>
            <person name="Kohler A."/>
            <person name="Daghino S."/>
            <person name="Barry K."/>
            <person name="Choi C."/>
            <person name="Cichocki N."/>
            <person name="Clum A."/>
            <person name="Copeland A."/>
            <person name="Hainaut M."/>
            <person name="Haridas S."/>
            <person name="Labutti K."/>
            <person name="Lindquist E."/>
            <person name="Lipzen A."/>
            <person name="Khouja H.-R."/>
            <person name="Murat C."/>
            <person name="Ohm R."/>
            <person name="Olson A."/>
            <person name="Spatafora J."/>
            <person name="Veneault-Fourrey C."/>
            <person name="Henrissat B."/>
            <person name="Grigoriev I."/>
            <person name="Martin F."/>
            <person name="Perotto S."/>
        </authorList>
    </citation>
    <scope>NUCLEOTIDE SEQUENCE [LARGE SCALE GENOMIC DNA]</scope>
    <source>
        <strain evidence="1 2">F</strain>
    </source>
</reference>
<evidence type="ECO:0000313" key="1">
    <source>
        <dbReference type="EMBL" id="PMD37082.1"/>
    </source>
</evidence>